<proteinExistence type="predicted"/>
<dbReference type="EMBL" id="BDQI01000034">
    <property type="protein sequence ID" value="GAX57360.1"/>
    <property type="molecule type" value="Genomic_DNA"/>
</dbReference>
<evidence type="ECO:0000256" key="1">
    <source>
        <dbReference type="SAM" id="MobiDB-lite"/>
    </source>
</evidence>
<dbReference type="AlphaFoldDB" id="A0A250VTQ6"/>
<protein>
    <submittedName>
        <fullName evidence="2">Uncharacterized protein</fullName>
    </submittedName>
</protein>
<dbReference type="RefSeq" id="WP_096240486.1">
    <property type="nucleotide sequence ID" value="NZ_BDQI01000034.1"/>
</dbReference>
<evidence type="ECO:0000313" key="3">
    <source>
        <dbReference type="Proteomes" id="UP000217446"/>
    </source>
</evidence>
<sequence length="180" mass="19874">MTVTVMTDHQLVDVFEDRKRCTACGVVAVRQYNPQSRSDAKVWTDWRAPDGRTWLTTPDGYIQPPSCPLPAVEALCPWEDRAMRYAGPKGDVQLATAMATWCERHEMAVADCPEPGPYCPGALAHEDGEEGHPDTPSDLPLCKTSEPPPSQPHTRGPAPHTPTIRTTSGRGLRRLRSFTK</sequence>
<dbReference type="Proteomes" id="UP000217446">
    <property type="component" value="Unassembled WGS sequence"/>
</dbReference>
<gene>
    <name evidence="2" type="ORF">SO3561_08930</name>
</gene>
<feature type="region of interest" description="Disordered" evidence="1">
    <location>
        <begin position="121"/>
        <end position="180"/>
    </location>
</feature>
<organism evidence="2 3">
    <name type="scientific">Streptomyces olivochromogenes</name>
    <dbReference type="NCBI Taxonomy" id="1963"/>
    <lineage>
        <taxon>Bacteria</taxon>
        <taxon>Bacillati</taxon>
        <taxon>Actinomycetota</taxon>
        <taxon>Actinomycetes</taxon>
        <taxon>Kitasatosporales</taxon>
        <taxon>Streptomycetaceae</taxon>
        <taxon>Streptomyces</taxon>
    </lineage>
</organism>
<feature type="compositionally biased region" description="Basic and acidic residues" evidence="1">
    <location>
        <begin position="124"/>
        <end position="135"/>
    </location>
</feature>
<accession>A0A250VTQ6</accession>
<evidence type="ECO:0000313" key="2">
    <source>
        <dbReference type="EMBL" id="GAX57360.1"/>
    </source>
</evidence>
<keyword evidence="3" id="KW-1185">Reference proteome</keyword>
<reference evidence="3" key="1">
    <citation type="submission" date="2017-05" db="EMBL/GenBank/DDBJ databases">
        <title>Streptomyces olivochromogenes NBRC 3561 whole genome shotgun sequence.</title>
        <authorList>
            <person name="Dohra H."/>
            <person name="Kodani S."/>
        </authorList>
    </citation>
    <scope>NUCLEOTIDE SEQUENCE [LARGE SCALE GENOMIC DNA]</scope>
    <source>
        <strain evidence="3">NBRC 3561</strain>
    </source>
</reference>
<name>A0A250VTQ6_STROL</name>
<comment type="caution">
    <text evidence="2">The sequence shown here is derived from an EMBL/GenBank/DDBJ whole genome shotgun (WGS) entry which is preliminary data.</text>
</comment>
<feature type="compositionally biased region" description="Basic residues" evidence="1">
    <location>
        <begin position="171"/>
        <end position="180"/>
    </location>
</feature>